<evidence type="ECO:0000256" key="2">
    <source>
        <dbReference type="ARBA" id="ARBA00004613"/>
    </source>
</evidence>
<evidence type="ECO:0000313" key="6">
    <source>
        <dbReference type="Proteomes" id="UP000265703"/>
    </source>
</evidence>
<gene>
    <name evidence="5" type="ORF">C1645_840570</name>
</gene>
<dbReference type="GO" id="GO:0043657">
    <property type="term" value="C:host cell"/>
    <property type="evidence" value="ECO:0007669"/>
    <property type="project" value="UniProtKB-SubCell"/>
</dbReference>
<evidence type="ECO:0000256" key="1">
    <source>
        <dbReference type="ARBA" id="ARBA00004340"/>
    </source>
</evidence>
<feature type="domain" description="Crinkler effector protein N-terminal" evidence="4">
    <location>
        <begin position="55"/>
        <end position="93"/>
    </location>
</feature>
<proteinExistence type="predicted"/>
<dbReference type="InterPro" id="IPR045379">
    <property type="entry name" value="Crinkler_N"/>
</dbReference>
<accession>A0A397RZ33</accession>
<dbReference type="EMBL" id="QKYT01001272">
    <property type="protein sequence ID" value="RIA79490.1"/>
    <property type="molecule type" value="Genomic_DNA"/>
</dbReference>
<evidence type="ECO:0000259" key="4">
    <source>
        <dbReference type="Pfam" id="PF20147"/>
    </source>
</evidence>
<reference evidence="5 6" key="1">
    <citation type="submission" date="2018-06" db="EMBL/GenBank/DDBJ databases">
        <title>Comparative genomics reveals the genomic features of Rhizophagus irregularis, R. cerebriforme, R. diaphanum and Gigaspora rosea, and their symbiotic lifestyle signature.</title>
        <authorList>
            <person name="Morin E."/>
            <person name="San Clemente H."/>
            <person name="Chen E.C.H."/>
            <person name="De La Providencia I."/>
            <person name="Hainaut M."/>
            <person name="Kuo A."/>
            <person name="Kohler A."/>
            <person name="Murat C."/>
            <person name="Tang N."/>
            <person name="Roy S."/>
            <person name="Loubradou J."/>
            <person name="Henrissat B."/>
            <person name="Grigoriev I.V."/>
            <person name="Corradi N."/>
            <person name="Roux C."/>
            <person name="Martin F.M."/>
        </authorList>
    </citation>
    <scope>NUCLEOTIDE SEQUENCE [LARGE SCALE GENOMIC DNA]</scope>
    <source>
        <strain evidence="5 6">DAOM 227022</strain>
    </source>
</reference>
<comment type="caution">
    <text evidence="5">The sequence shown here is derived from an EMBL/GenBank/DDBJ whole genome shotgun (WGS) entry which is preliminary data.</text>
</comment>
<organism evidence="5 6">
    <name type="scientific">Glomus cerebriforme</name>
    <dbReference type="NCBI Taxonomy" id="658196"/>
    <lineage>
        <taxon>Eukaryota</taxon>
        <taxon>Fungi</taxon>
        <taxon>Fungi incertae sedis</taxon>
        <taxon>Mucoromycota</taxon>
        <taxon>Glomeromycotina</taxon>
        <taxon>Glomeromycetes</taxon>
        <taxon>Glomerales</taxon>
        <taxon>Glomeraceae</taxon>
        <taxon>Glomus</taxon>
    </lineage>
</organism>
<sequence>MSDGLEVIDGVGKKSMEILLYWMMDPVMAPKEFNVNQFTPNRHLKDAIKHYRRNTTANTFSVKISRDEPISEFKEAIKAKKQNDFADVDADRLNNLTLQDQDELLATKKISKYFSISPAEEHIYVLVEPPKTTTTSNREQELLEEVTSLYTLLTMGFKWTIDIEDVTLEGLKEYIRKMDKPPALENNGAVLKLISNGKRYSPQNNQDLQKVLRHDDPNPSIDVHPVFHCGCIDLGSKKSKVVIKYLIAKLKLRQDVISLTRHMRQ</sequence>
<keyword evidence="3" id="KW-0964">Secreted</keyword>
<protein>
    <recommendedName>
        <fullName evidence="4">Crinkler effector protein N-terminal domain-containing protein</fullName>
    </recommendedName>
</protein>
<dbReference type="AlphaFoldDB" id="A0A397RZ33"/>
<keyword evidence="6" id="KW-1185">Reference proteome</keyword>
<evidence type="ECO:0000313" key="5">
    <source>
        <dbReference type="EMBL" id="RIA79490.1"/>
    </source>
</evidence>
<evidence type="ECO:0000256" key="3">
    <source>
        <dbReference type="ARBA" id="ARBA00022525"/>
    </source>
</evidence>
<dbReference type="Pfam" id="PF20147">
    <property type="entry name" value="Crinkler"/>
    <property type="match status" value="1"/>
</dbReference>
<dbReference type="Proteomes" id="UP000265703">
    <property type="component" value="Unassembled WGS sequence"/>
</dbReference>
<dbReference type="GO" id="GO:0005576">
    <property type="term" value="C:extracellular region"/>
    <property type="evidence" value="ECO:0007669"/>
    <property type="project" value="UniProtKB-SubCell"/>
</dbReference>
<name>A0A397RZ33_9GLOM</name>
<comment type="subcellular location">
    <subcellularLocation>
        <location evidence="1">Host cell</location>
    </subcellularLocation>
    <subcellularLocation>
        <location evidence="2">Secreted</location>
    </subcellularLocation>
</comment>